<name>T1CQV1_9HELI</name>
<proteinExistence type="predicted"/>
<dbReference type="EMBL" id="BASD01000016">
    <property type="protein sequence ID" value="GAD19124.1"/>
    <property type="molecule type" value="Genomic_DNA"/>
</dbReference>
<sequence length="109" mass="12356">MKNVVYIIVGVCVLALIAYVGFISYKNNALNSEVAELREALANRDTILQMQNEAILQKALEVENYKKAQEQVKEKIITRYKTIQVDLGATSCEAKLKALESQLNTFFER</sequence>
<gene>
    <name evidence="2" type="ORF">HFN_0255</name>
</gene>
<protein>
    <submittedName>
        <fullName evidence="2">Uncharacterized protein</fullName>
    </submittedName>
</protein>
<dbReference type="AlphaFoldDB" id="T1CQV1"/>
<dbReference type="RefSeq" id="WP_023948294.1">
    <property type="nucleotide sequence ID" value="NZ_BASD01000016.1"/>
</dbReference>
<evidence type="ECO:0000313" key="2">
    <source>
        <dbReference type="EMBL" id="GAD19124.1"/>
    </source>
</evidence>
<comment type="caution">
    <text evidence="2">The sequence shown here is derived from an EMBL/GenBank/DDBJ whole genome shotgun (WGS) entry which is preliminary data.</text>
</comment>
<accession>T1CQV1</accession>
<feature type="transmembrane region" description="Helical" evidence="1">
    <location>
        <begin position="6"/>
        <end position="25"/>
    </location>
</feature>
<evidence type="ECO:0000256" key="1">
    <source>
        <dbReference type="SAM" id="Phobius"/>
    </source>
</evidence>
<reference evidence="2 3" key="1">
    <citation type="journal article" date="2013" name="Genome Announc.">
        <title>Draft Genome Sequence of Helicobacter fennelliae Strain MRY12-0050, Isolated from a Bacteremia Patient.</title>
        <authorList>
            <person name="Rimbara E."/>
            <person name="Matsui M."/>
            <person name="Mori S."/>
            <person name="Suzuki S."/>
            <person name="Suzuki M."/>
            <person name="Kim H."/>
            <person name="Sekizuka T."/>
            <person name="Kuroda M."/>
            <person name="Shibayama K."/>
        </authorList>
    </citation>
    <scope>NUCLEOTIDE SEQUENCE [LARGE SCALE GENOMIC DNA]</scope>
    <source>
        <strain evidence="2 3">MRY12-0050</strain>
    </source>
</reference>
<dbReference type="OrthoDB" id="9989601at2"/>
<keyword evidence="1" id="KW-0812">Transmembrane</keyword>
<dbReference type="Proteomes" id="UP000018143">
    <property type="component" value="Unassembled WGS sequence"/>
</dbReference>
<evidence type="ECO:0000313" key="3">
    <source>
        <dbReference type="Proteomes" id="UP000018143"/>
    </source>
</evidence>
<organism evidence="2 3">
    <name type="scientific">Helicobacter fennelliae MRY12-0050</name>
    <dbReference type="NCBI Taxonomy" id="1325130"/>
    <lineage>
        <taxon>Bacteria</taxon>
        <taxon>Pseudomonadati</taxon>
        <taxon>Campylobacterota</taxon>
        <taxon>Epsilonproteobacteria</taxon>
        <taxon>Campylobacterales</taxon>
        <taxon>Helicobacteraceae</taxon>
        <taxon>Helicobacter</taxon>
    </lineage>
</organism>
<keyword evidence="1" id="KW-1133">Transmembrane helix</keyword>
<dbReference type="STRING" id="1325130.HFN_0255"/>
<keyword evidence="3" id="KW-1185">Reference proteome</keyword>
<keyword evidence="1" id="KW-0472">Membrane</keyword>